<dbReference type="EMBL" id="BONZ01000018">
    <property type="protein sequence ID" value="GIH13891.1"/>
    <property type="molecule type" value="Genomic_DNA"/>
</dbReference>
<accession>A0A8J3QNW4</accession>
<proteinExistence type="predicted"/>
<dbReference type="Proteomes" id="UP000642748">
    <property type="component" value="Unassembled WGS sequence"/>
</dbReference>
<sequence length="108" mass="11947">MAKTSTATPKRVSTASTSRRVSEWRANLRTALLLWLSRVLLSRVLLSRFLLPRVLLLRVSWSLAVEAGRAASAARPGTRRQPSEVFHRLISDPFGIGVNPETDLVIAV</sequence>
<organism evidence="2 3">
    <name type="scientific">Rugosimonospora africana</name>
    <dbReference type="NCBI Taxonomy" id="556532"/>
    <lineage>
        <taxon>Bacteria</taxon>
        <taxon>Bacillati</taxon>
        <taxon>Actinomycetota</taxon>
        <taxon>Actinomycetes</taxon>
        <taxon>Micromonosporales</taxon>
        <taxon>Micromonosporaceae</taxon>
        <taxon>Rugosimonospora</taxon>
    </lineage>
</organism>
<gene>
    <name evidence="2" type="ORF">Raf01_20630</name>
</gene>
<dbReference type="AlphaFoldDB" id="A0A8J3QNW4"/>
<name>A0A8J3QNW4_9ACTN</name>
<protein>
    <submittedName>
        <fullName evidence="2">Uncharacterized protein</fullName>
    </submittedName>
</protein>
<reference evidence="2" key="1">
    <citation type="submission" date="2021-01" db="EMBL/GenBank/DDBJ databases">
        <title>Whole genome shotgun sequence of Rugosimonospora africana NBRC 104875.</title>
        <authorList>
            <person name="Komaki H."/>
            <person name="Tamura T."/>
        </authorList>
    </citation>
    <scope>NUCLEOTIDE SEQUENCE</scope>
    <source>
        <strain evidence="2">NBRC 104875</strain>
    </source>
</reference>
<evidence type="ECO:0000313" key="3">
    <source>
        <dbReference type="Proteomes" id="UP000642748"/>
    </source>
</evidence>
<feature type="compositionally biased region" description="Low complexity" evidence="1">
    <location>
        <begin position="11"/>
        <end position="21"/>
    </location>
</feature>
<feature type="region of interest" description="Disordered" evidence="1">
    <location>
        <begin position="1"/>
        <end position="21"/>
    </location>
</feature>
<evidence type="ECO:0000256" key="1">
    <source>
        <dbReference type="SAM" id="MobiDB-lite"/>
    </source>
</evidence>
<comment type="caution">
    <text evidence="2">The sequence shown here is derived from an EMBL/GenBank/DDBJ whole genome shotgun (WGS) entry which is preliminary data.</text>
</comment>
<keyword evidence="3" id="KW-1185">Reference proteome</keyword>
<evidence type="ECO:0000313" key="2">
    <source>
        <dbReference type="EMBL" id="GIH13891.1"/>
    </source>
</evidence>